<evidence type="ECO:0000256" key="1">
    <source>
        <dbReference type="SAM" id="MobiDB-lite"/>
    </source>
</evidence>
<dbReference type="RefSeq" id="WP_013032638.1">
    <property type="nucleotide sequence ID" value="NC_013960.1"/>
</dbReference>
<proteinExistence type="predicted"/>
<gene>
    <name evidence="3" type="ordered locus">Nhal_1617</name>
</gene>
<feature type="compositionally biased region" description="Basic and acidic residues" evidence="1">
    <location>
        <begin position="56"/>
        <end position="67"/>
    </location>
</feature>
<dbReference type="PROSITE" id="PS51257">
    <property type="entry name" value="PROKAR_LIPOPROTEIN"/>
    <property type="match status" value="1"/>
</dbReference>
<accession>D5C1W8</accession>
<feature type="chain" id="PRO_5003069392" description="Lipoprotein" evidence="2">
    <location>
        <begin position="21"/>
        <end position="67"/>
    </location>
</feature>
<dbReference type="EMBL" id="CP001798">
    <property type="protein sequence ID" value="ADE14751.1"/>
    <property type="molecule type" value="Genomic_DNA"/>
</dbReference>
<name>D5C1W8_NITHN</name>
<protein>
    <recommendedName>
        <fullName evidence="5">Lipoprotein</fullName>
    </recommendedName>
</protein>
<feature type="region of interest" description="Disordered" evidence="1">
    <location>
        <begin position="33"/>
        <end position="67"/>
    </location>
</feature>
<sequence>MRTSTRIIVFLTAMSLGALSGCYESMEVTLHEPAEYKGPEDPLLAKQRSPEQQAQLRERFERVQTDR</sequence>
<organism evidence="3 4">
    <name type="scientific">Nitrosococcus halophilus (strain Nc4)</name>
    <dbReference type="NCBI Taxonomy" id="472759"/>
    <lineage>
        <taxon>Bacteria</taxon>
        <taxon>Pseudomonadati</taxon>
        <taxon>Pseudomonadota</taxon>
        <taxon>Gammaproteobacteria</taxon>
        <taxon>Chromatiales</taxon>
        <taxon>Chromatiaceae</taxon>
        <taxon>Nitrosococcus</taxon>
    </lineage>
</organism>
<dbReference type="STRING" id="472759.Nhal_1617"/>
<feature type="signal peptide" evidence="2">
    <location>
        <begin position="1"/>
        <end position="20"/>
    </location>
</feature>
<dbReference type="KEGG" id="nhl:Nhal_1617"/>
<dbReference type="OrthoDB" id="5797382at2"/>
<keyword evidence="4" id="KW-1185">Reference proteome</keyword>
<evidence type="ECO:0000313" key="4">
    <source>
        <dbReference type="Proteomes" id="UP000001844"/>
    </source>
</evidence>
<evidence type="ECO:0008006" key="5">
    <source>
        <dbReference type="Google" id="ProtNLM"/>
    </source>
</evidence>
<evidence type="ECO:0000256" key="2">
    <source>
        <dbReference type="SAM" id="SignalP"/>
    </source>
</evidence>
<dbReference type="Proteomes" id="UP000001844">
    <property type="component" value="Chromosome"/>
</dbReference>
<evidence type="ECO:0000313" key="3">
    <source>
        <dbReference type="EMBL" id="ADE14751.1"/>
    </source>
</evidence>
<dbReference type="AlphaFoldDB" id="D5C1W8"/>
<keyword evidence="2" id="KW-0732">Signal</keyword>
<reference evidence="4" key="1">
    <citation type="submission" date="2010-04" db="EMBL/GenBank/DDBJ databases">
        <title>Complete genome sequence of Nitrosococcus halophilus Nc4, a salt-adapted, aerobic obligate ammonia-oxidizing sulfur purple bacterium.</title>
        <authorList>
            <consortium name="US DOE Joint Genome Institute"/>
            <person name="Campbell M.A."/>
            <person name="Malfatti S.A."/>
            <person name="Chain P.S.G."/>
            <person name="Heidelberg J.F."/>
            <person name="Ward B.B."/>
            <person name="Klotz M.G."/>
        </authorList>
    </citation>
    <scope>NUCLEOTIDE SEQUENCE [LARGE SCALE GENOMIC DNA]</scope>
    <source>
        <strain evidence="4">Nc4</strain>
    </source>
</reference>
<dbReference type="HOGENOM" id="CLU_205280_0_0_6"/>